<evidence type="ECO:0000256" key="6">
    <source>
        <dbReference type="SAM" id="SignalP"/>
    </source>
</evidence>
<evidence type="ECO:0000256" key="3">
    <source>
        <dbReference type="ARBA" id="ARBA00022448"/>
    </source>
</evidence>
<dbReference type="InterPro" id="IPR000914">
    <property type="entry name" value="SBP_5_dom"/>
</dbReference>
<dbReference type="Gene3D" id="3.40.190.10">
    <property type="entry name" value="Periplasmic binding protein-like II"/>
    <property type="match status" value="1"/>
</dbReference>
<feature type="chain" id="PRO_5008091779" evidence="6">
    <location>
        <begin position="25"/>
        <end position="598"/>
    </location>
</feature>
<feature type="region of interest" description="Disordered" evidence="5">
    <location>
        <begin position="31"/>
        <end position="71"/>
    </location>
</feature>
<evidence type="ECO:0000256" key="4">
    <source>
        <dbReference type="ARBA" id="ARBA00022729"/>
    </source>
</evidence>
<dbReference type="InterPro" id="IPR039424">
    <property type="entry name" value="SBP_5"/>
</dbReference>
<comment type="subcellular location">
    <subcellularLocation>
        <location evidence="1">Cell envelope</location>
    </subcellularLocation>
</comment>
<name>A0A178M9Q1_9CHLR</name>
<comment type="similarity">
    <text evidence="2">Belongs to the bacterial solute-binding protein 5 family.</text>
</comment>
<dbReference type="PROSITE" id="PS51257">
    <property type="entry name" value="PROKAR_LIPOPROTEIN"/>
    <property type="match status" value="1"/>
</dbReference>
<dbReference type="SUPFAM" id="SSF53850">
    <property type="entry name" value="Periplasmic binding protein-like II"/>
    <property type="match status" value="1"/>
</dbReference>
<sequence>MNPLRWRHALALMLLFGLLLPILAACGGGTPPATQATTAPAEQPTTAPATQPTAAPQPTAAAQPTTAPVAGTAQPGVLRLNTGSEPDNVDPQKASFVNEIQFIMMAYQALMTFDLDMNPVPGAAEKVDVSADGTVYTFTLRRDGKYSDGTPVTARNFEYAWKRLADPETAGEYQSLPCGIIKGYSEYSAAACQGLSMEEVMKLDLDKLRDEFGVKALDDYTLQIELVAPAPYFLSMAALWIGAPVREEDVAKGDDWWYDPANYIGNGPFVLKEWEHDSKAIWEPNPYYVGPLGPVKLKRVEYYMITDGQVAFQAYQNGELDILGVGAEDLATVKSDPVLSQQIIDVPGSCTFYFGFNLAKPPFDNKLVRQAFAQALDREAYVRDVFQGLGTPTYSFIPPGFPGYQPDLRLWEFNPEKAKQTLAEAGYPNGQGLPEIKLTYSGTARNNARFEWVANQFKQNLGIDVILDPIDPTAFAAATKDNPPQMFSLGWCADYPDPQNWVSLFQTNGLLSARVNYSNPQLDELVRQADIEQDPVRRAELYAQAQTILVEDAPVVFMLNNGGPVLVKPYVKGVTPETITPLDYWLGFFNLPNVDVQP</sequence>
<reference evidence="8 9" key="1">
    <citation type="submission" date="2016-04" db="EMBL/GenBank/DDBJ databases">
        <title>Chloroflexus islandicus sp. nov., a thermophilic filamentous anoxygenic phototrophic bacterium from geyser Strokkur (Iceland).</title>
        <authorList>
            <person name="Gaisin V.A."/>
            <person name="Kalashnikov A.M."/>
            <person name="Sukhacheva M.V."/>
            <person name="Grouzdev D.S."/>
            <person name="Ivanov T.M."/>
            <person name="Kuznetsov B."/>
            <person name="Gorlenko V.M."/>
        </authorList>
    </citation>
    <scope>NUCLEOTIDE SEQUENCE [LARGE SCALE GENOMIC DNA]</scope>
    <source>
        <strain evidence="9">isl-2</strain>
    </source>
</reference>
<dbReference type="GO" id="GO:1904680">
    <property type="term" value="F:peptide transmembrane transporter activity"/>
    <property type="evidence" value="ECO:0007669"/>
    <property type="project" value="TreeGrafter"/>
</dbReference>
<evidence type="ECO:0000256" key="2">
    <source>
        <dbReference type="ARBA" id="ARBA00005695"/>
    </source>
</evidence>
<feature type="signal peptide" evidence="6">
    <location>
        <begin position="1"/>
        <end position="24"/>
    </location>
</feature>
<dbReference type="AlphaFoldDB" id="A0A178M9Q1"/>
<dbReference type="GO" id="GO:0030313">
    <property type="term" value="C:cell envelope"/>
    <property type="evidence" value="ECO:0007669"/>
    <property type="project" value="UniProtKB-SubCell"/>
</dbReference>
<dbReference type="PIRSF" id="PIRSF002741">
    <property type="entry name" value="MppA"/>
    <property type="match status" value="1"/>
</dbReference>
<evidence type="ECO:0000313" key="8">
    <source>
        <dbReference type="EMBL" id="OAN45479.1"/>
    </source>
</evidence>
<keyword evidence="9" id="KW-1185">Reference proteome</keyword>
<dbReference type="PANTHER" id="PTHR30290:SF10">
    <property type="entry name" value="PERIPLASMIC OLIGOPEPTIDE-BINDING PROTEIN-RELATED"/>
    <property type="match status" value="1"/>
</dbReference>
<dbReference type="GO" id="GO:0015833">
    <property type="term" value="P:peptide transport"/>
    <property type="evidence" value="ECO:0007669"/>
    <property type="project" value="TreeGrafter"/>
</dbReference>
<gene>
    <name evidence="8" type="ORF">A6A03_14510</name>
</gene>
<keyword evidence="4 6" id="KW-0732">Signal</keyword>
<dbReference type="CDD" id="cd08504">
    <property type="entry name" value="PBP2_OppA"/>
    <property type="match status" value="1"/>
</dbReference>
<dbReference type="EMBL" id="LWQS01000054">
    <property type="protein sequence ID" value="OAN45479.1"/>
    <property type="molecule type" value="Genomic_DNA"/>
</dbReference>
<proteinExistence type="inferred from homology"/>
<dbReference type="FunFam" id="3.90.76.10:FF:000001">
    <property type="entry name" value="Oligopeptide ABC transporter substrate-binding protein"/>
    <property type="match status" value="1"/>
</dbReference>
<keyword evidence="3" id="KW-0813">Transport</keyword>
<accession>A0A178M9Q1</accession>
<organism evidence="8 9">
    <name type="scientific">Chloroflexus islandicus</name>
    <dbReference type="NCBI Taxonomy" id="1707952"/>
    <lineage>
        <taxon>Bacteria</taxon>
        <taxon>Bacillati</taxon>
        <taxon>Chloroflexota</taxon>
        <taxon>Chloroflexia</taxon>
        <taxon>Chloroflexales</taxon>
        <taxon>Chloroflexineae</taxon>
        <taxon>Chloroflexaceae</taxon>
        <taxon>Chloroflexus</taxon>
    </lineage>
</organism>
<protein>
    <submittedName>
        <fullName evidence="8">ABC transporter substrate-binding protein</fullName>
    </submittedName>
</protein>
<evidence type="ECO:0000256" key="5">
    <source>
        <dbReference type="SAM" id="MobiDB-lite"/>
    </source>
</evidence>
<dbReference type="RefSeq" id="WP_066787529.1">
    <property type="nucleotide sequence ID" value="NZ_LWQS01000054.1"/>
</dbReference>
<dbReference type="GO" id="GO:0043190">
    <property type="term" value="C:ATP-binding cassette (ABC) transporter complex"/>
    <property type="evidence" value="ECO:0007669"/>
    <property type="project" value="InterPro"/>
</dbReference>
<feature type="domain" description="Solute-binding protein family 5" evidence="7">
    <location>
        <begin position="118"/>
        <end position="508"/>
    </location>
</feature>
<evidence type="ECO:0000256" key="1">
    <source>
        <dbReference type="ARBA" id="ARBA00004196"/>
    </source>
</evidence>
<dbReference type="InterPro" id="IPR030678">
    <property type="entry name" value="Peptide/Ni-bd"/>
</dbReference>
<dbReference type="STRING" id="1707952.A6A03_14510"/>
<evidence type="ECO:0000259" key="7">
    <source>
        <dbReference type="Pfam" id="PF00496"/>
    </source>
</evidence>
<dbReference type="Gene3D" id="3.10.105.10">
    <property type="entry name" value="Dipeptide-binding Protein, Domain 3"/>
    <property type="match status" value="1"/>
</dbReference>
<dbReference type="GO" id="GO:0042597">
    <property type="term" value="C:periplasmic space"/>
    <property type="evidence" value="ECO:0007669"/>
    <property type="project" value="UniProtKB-ARBA"/>
</dbReference>
<dbReference type="OrthoDB" id="9783874at2"/>
<dbReference type="Pfam" id="PF00496">
    <property type="entry name" value="SBP_bac_5"/>
    <property type="match status" value="1"/>
</dbReference>
<dbReference type="Proteomes" id="UP000078287">
    <property type="component" value="Unassembled WGS sequence"/>
</dbReference>
<dbReference type="Gene3D" id="3.90.76.10">
    <property type="entry name" value="Dipeptide-binding Protein, Domain 1"/>
    <property type="match status" value="1"/>
</dbReference>
<dbReference type="PANTHER" id="PTHR30290">
    <property type="entry name" value="PERIPLASMIC BINDING COMPONENT OF ABC TRANSPORTER"/>
    <property type="match status" value="1"/>
</dbReference>
<evidence type="ECO:0000313" key="9">
    <source>
        <dbReference type="Proteomes" id="UP000078287"/>
    </source>
</evidence>
<comment type="caution">
    <text evidence="8">The sequence shown here is derived from an EMBL/GenBank/DDBJ whole genome shotgun (WGS) entry which is preliminary data.</text>
</comment>